<protein>
    <submittedName>
        <fullName evidence="3">Glycosyltransferase family 4 protein</fullName>
    </submittedName>
</protein>
<dbReference type="PANTHER" id="PTHR12526">
    <property type="entry name" value="GLYCOSYLTRANSFERASE"/>
    <property type="match status" value="1"/>
</dbReference>
<dbReference type="InterPro" id="IPR028098">
    <property type="entry name" value="Glyco_trans_4-like_N"/>
</dbReference>
<dbReference type="RefSeq" id="WP_168827271.1">
    <property type="nucleotide sequence ID" value="NZ_CP073013.1"/>
</dbReference>
<dbReference type="Pfam" id="PF00534">
    <property type="entry name" value="Glycos_transf_1"/>
    <property type="match status" value="1"/>
</dbReference>
<evidence type="ECO:0000259" key="2">
    <source>
        <dbReference type="Pfam" id="PF13579"/>
    </source>
</evidence>
<gene>
    <name evidence="3" type="ORF">HGG82_15365</name>
</gene>
<feature type="domain" description="Glycosyl transferase family 1" evidence="1">
    <location>
        <begin position="217"/>
        <end position="379"/>
    </location>
</feature>
<dbReference type="Proteomes" id="UP000586067">
    <property type="component" value="Unassembled WGS sequence"/>
</dbReference>
<comment type="caution">
    <text evidence="3">The sequence shown here is derived from an EMBL/GenBank/DDBJ whole genome shotgun (WGS) entry which is preliminary data.</text>
</comment>
<dbReference type="GO" id="GO:1901135">
    <property type="term" value="P:carbohydrate derivative metabolic process"/>
    <property type="evidence" value="ECO:0007669"/>
    <property type="project" value="UniProtKB-ARBA"/>
</dbReference>
<keyword evidence="4" id="KW-1185">Reference proteome</keyword>
<keyword evidence="3" id="KW-0808">Transferase</keyword>
<evidence type="ECO:0000313" key="3">
    <source>
        <dbReference type="EMBL" id="NLQ18986.1"/>
    </source>
</evidence>
<dbReference type="InterPro" id="IPR001296">
    <property type="entry name" value="Glyco_trans_1"/>
</dbReference>
<dbReference type="Pfam" id="PF13579">
    <property type="entry name" value="Glyco_trans_4_4"/>
    <property type="match status" value="1"/>
</dbReference>
<dbReference type="GO" id="GO:0016757">
    <property type="term" value="F:glycosyltransferase activity"/>
    <property type="evidence" value="ECO:0007669"/>
    <property type="project" value="InterPro"/>
</dbReference>
<dbReference type="Gene3D" id="3.40.50.2000">
    <property type="entry name" value="Glycogen Phosphorylase B"/>
    <property type="match status" value="2"/>
</dbReference>
<dbReference type="EMBL" id="JABAEK010000024">
    <property type="protein sequence ID" value="NLQ18986.1"/>
    <property type="molecule type" value="Genomic_DNA"/>
</dbReference>
<evidence type="ECO:0000259" key="1">
    <source>
        <dbReference type="Pfam" id="PF00534"/>
    </source>
</evidence>
<dbReference type="CDD" id="cd03794">
    <property type="entry name" value="GT4_WbuB-like"/>
    <property type="match status" value="1"/>
</dbReference>
<accession>A0A847RAB9</accession>
<organism evidence="3 4">
    <name type="scientific">Marinomonas profundi</name>
    <dbReference type="NCBI Taxonomy" id="2726122"/>
    <lineage>
        <taxon>Bacteria</taxon>
        <taxon>Pseudomonadati</taxon>
        <taxon>Pseudomonadota</taxon>
        <taxon>Gammaproteobacteria</taxon>
        <taxon>Oceanospirillales</taxon>
        <taxon>Oceanospirillaceae</taxon>
        <taxon>Marinomonas</taxon>
    </lineage>
</organism>
<name>A0A847RAB9_9GAMM</name>
<reference evidence="3 4" key="1">
    <citation type="submission" date="2020-04" db="EMBL/GenBank/DDBJ databases">
        <title>Marinomonas sp. M1K-6 isolated from the deep seawater of the Mariana Trench.</title>
        <authorList>
            <person name="Li Y."/>
        </authorList>
    </citation>
    <scope>NUCLEOTIDE SEQUENCE [LARGE SCALE GENOMIC DNA]</scope>
    <source>
        <strain evidence="3 4">M1K-6</strain>
    </source>
</reference>
<proteinExistence type="predicted"/>
<dbReference type="SUPFAM" id="SSF53756">
    <property type="entry name" value="UDP-Glycosyltransferase/glycogen phosphorylase"/>
    <property type="match status" value="1"/>
</dbReference>
<evidence type="ECO:0000313" key="4">
    <source>
        <dbReference type="Proteomes" id="UP000586067"/>
    </source>
</evidence>
<sequence length="407" mass="45063">MKILIVTQWFDPEPTFKGLVFAKALAAKGHDVEVITGFPNYPGGKLYQGYKMRFHTLEIIQGIKVHRVPLYPSHDGLAIKRVFNYASFAMSSLMCGLFKVRKPDVIYAYHPPLTTTMSAAIISFFRRVPLVIDIQDLWPDTLAATGMLNNSKALKLVGKLCQLVYKKAAHIVVLSSGFRKRLIQRSVPDEKISVIYNWCDEEALSLPIQKIDNFPDKPGFNILFAGNLGFAQGLPAIIEAAKILQDRGVNANLILLGDGVAKENAIDQSHKSGLENVFFLPRVGMSEVGSYLQRADALLVHLTDNELFSITIPSRTQAYLAAGKPILMGVNGDASDIIRQADAGITFKANDGFSMASAVTELVSLDSTELDRLGKNAKSFYQTEMSLDVGVDHFIKLFYRLVYEKNI</sequence>
<feature type="domain" description="Glycosyltransferase subfamily 4-like N-terminal" evidence="2">
    <location>
        <begin position="22"/>
        <end position="198"/>
    </location>
</feature>
<dbReference type="AlphaFoldDB" id="A0A847RAB9"/>